<dbReference type="Gene3D" id="3.40.1790.10">
    <property type="entry name" value="Indigoidine synthase domain"/>
    <property type="match status" value="1"/>
</dbReference>
<dbReference type="SUPFAM" id="SSF110581">
    <property type="entry name" value="Indigoidine synthase A-like"/>
    <property type="match status" value="1"/>
</dbReference>
<keyword evidence="4" id="KW-0456">Lyase</keyword>
<dbReference type="GO" id="GO:0005737">
    <property type="term" value="C:cytoplasm"/>
    <property type="evidence" value="ECO:0007669"/>
    <property type="project" value="TreeGrafter"/>
</dbReference>
<reference evidence="8" key="3">
    <citation type="submission" date="2020-03" db="EMBL/GenBank/DDBJ databases">
        <title>A mixture of massive structural variations and highly conserved coding sequences in Ustilaginoidea virens genome.</title>
        <authorList>
            <person name="Zhang K."/>
            <person name="Zhao Z."/>
            <person name="Zhang Z."/>
            <person name="Li Y."/>
            <person name="Hsiang T."/>
            <person name="Sun W."/>
        </authorList>
    </citation>
    <scope>NUCLEOTIDE SEQUENCE</scope>
    <source>
        <strain evidence="8">UV-8b</strain>
    </source>
</reference>
<dbReference type="AlphaFoldDB" id="A0A063BXG5"/>
<dbReference type="PANTHER" id="PTHR42909:SF1">
    <property type="entry name" value="CARBOHYDRATE KINASE PFKB DOMAIN-CONTAINING PROTEIN"/>
    <property type="match status" value="1"/>
</dbReference>
<dbReference type="Proteomes" id="UP000027002">
    <property type="component" value="Chromosome 2"/>
</dbReference>
<dbReference type="EMBL" id="BBTG02000018">
    <property type="protein sequence ID" value="GAO13986.1"/>
    <property type="molecule type" value="Genomic_DNA"/>
</dbReference>
<name>A0A063BXG5_USTVR</name>
<dbReference type="Pfam" id="PF04227">
    <property type="entry name" value="Indigoidine_A"/>
    <property type="match status" value="1"/>
</dbReference>
<dbReference type="InterPro" id="IPR011611">
    <property type="entry name" value="PfkB_dom"/>
</dbReference>
<feature type="domain" description="Carbohydrate kinase PfkB" evidence="6">
    <location>
        <begin position="742"/>
        <end position="790"/>
    </location>
</feature>
<dbReference type="OrthoDB" id="198885at2759"/>
<dbReference type="GO" id="GO:0016798">
    <property type="term" value="F:hydrolase activity, acting on glycosyl bonds"/>
    <property type="evidence" value="ECO:0007669"/>
    <property type="project" value="UniProtKB-KW"/>
</dbReference>
<evidence type="ECO:0000256" key="1">
    <source>
        <dbReference type="ARBA" id="ARBA00022723"/>
    </source>
</evidence>
<sequence length="809" mass="86479">MVLDWRIMYGAAARTTRQMPGLRHLKGLHGAISAHSPSNLSQSTRLRRCKRLPGSSTPRGFATASGLPALRDWLRISDEVADAVATNKALVALESTIYTHGALSRNLPLEHEELVRSHGGIPAIIAVVDGVPTVGVSGKEMMRMVETGGAVKVSRRDIAYLVGMGVANRRMSGGTTISGTMLLAKLAGIRVFGTGGLGGVHRGGESSMDVSADLTELGRTRVAVVSSGCKGFLDIPRTLEYLETQGCHVSTFADGRPGKVEFPAFWARESGIRSPSVVTSEREAASIVLAQERLGIESGLLFANPIPEEFAVPSEQMRTAIEKALAEAVEQGYTGSANTPYILKRLRELCGDRVVSANRELVTSNIIRATNIAVELSRLLASEPRPASSERSHVSVTNLVAEEAASVPDVKADLLVAGGVAVDLSCDYTKPSSGDLSPQLHTSNPASISQSVGGVGHNVALAAHLASRHTRVKFSSMVGDDLAGSSIISSLKRSGLDTSYVKVLSRIEHPGSRTAQYVAVNDASGNLVMAMADMDIFAQHAFPNQWRSTVATTLPKWLVVDGNWSPRSIREWVQIAKDYNARVAFEPVSVPKSRGLFANQRGLPKLGIFPHASIDLASPNSHELASMYEAAKESGHLDSMEWFEIIDAFGMRGARDRFVRLTSAHLTDAGLPVQCVNLLPYIPTLLAKLGPEGVLYTTILGRDDPRLRDRDAEEYILARASPNHPSVGGIYMRLFPPAELVDDVVSVNGVGDTFLGVLVSGLSQGGSMEKLIGVAQKGAVLTLRSMQSVSPKLSEVEDELARAVKTKGV</sequence>
<dbReference type="EMBL" id="CP072754">
    <property type="protein sequence ID" value="QUC17696.1"/>
    <property type="molecule type" value="Genomic_DNA"/>
</dbReference>
<evidence type="ECO:0000256" key="4">
    <source>
        <dbReference type="ARBA" id="ARBA00023239"/>
    </source>
</evidence>
<keyword evidence="5" id="KW-0326">Glycosidase</keyword>
<dbReference type="KEGG" id="uvi:66062715"/>
<keyword evidence="9" id="KW-1185">Reference proteome</keyword>
<keyword evidence="2" id="KW-0378">Hydrolase</keyword>
<protein>
    <recommendedName>
        <fullName evidence="6">Carbohydrate kinase PfkB domain-containing protein</fullName>
    </recommendedName>
</protein>
<evidence type="ECO:0000313" key="10">
    <source>
        <dbReference type="Proteomes" id="UP000054053"/>
    </source>
</evidence>
<dbReference type="GO" id="GO:0046872">
    <property type="term" value="F:metal ion binding"/>
    <property type="evidence" value="ECO:0007669"/>
    <property type="project" value="UniProtKB-KW"/>
</dbReference>
<dbReference type="InterPro" id="IPR022830">
    <property type="entry name" value="Indigdn_synthA-like"/>
</dbReference>
<dbReference type="HOGENOM" id="CLU_012201_3_0_1"/>
<dbReference type="InterPro" id="IPR007342">
    <property type="entry name" value="PsuG"/>
</dbReference>
<keyword evidence="3" id="KW-0464">Manganese</keyword>
<reference evidence="10" key="2">
    <citation type="journal article" date="2016" name="Genome Announc.">
        <title>Genome sequence of Ustilaginoidea virens IPU010, a rice pathogenic fungus causing false smut.</title>
        <authorList>
            <person name="Kumagai T."/>
            <person name="Ishii T."/>
            <person name="Terai G."/>
            <person name="Umemura M."/>
            <person name="Machida M."/>
            <person name="Asai K."/>
        </authorList>
    </citation>
    <scope>NUCLEOTIDE SEQUENCE [LARGE SCALE GENOMIC DNA]</scope>
    <source>
        <strain evidence="10">IPU010</strain>
    </source>
</reference>
<evidence type="ECO:0000313" key="7">
    <source>
        <dbReference type="EMBL" id="GAO13986.1"/>
    </source>
</evidence>
<gene>
    <name evidence="8" type="ORF">UV8b_01937</name>
    <name evidence="7" type="ORF">UVI_02035390</name>
</gene>
<dbReference type="Proteomes" id="UP000054053">
    <property type="component" value="Unassembled WGS sequence"/>
</dbReference>
<proteinExistence type="predicted"/>
<dbReference type="Pfam" id="PF00294">
    <property type="entry name" value="PfkB"/>
    <property type="match status" value="2"/>
</dbReference>
<evidence type="ECO:0000259" key="6">
    <source>
        <dbReference type="Pfam" id="PF00294"/>
    </source>
</evidence>
<dbReference type="STRING" id="1159556.A0A063BXG5"/>
<evidence type="ECO:0000313" key="9">
    <source>
        <dbReference type="Proteomes" id="UP000027002"/>
    </source>
</evidence>
<keyword evidence="1" id="KW-0479">Metal-binding</keyword>
<evidence type="ECO:0000256" key="2">
    <source>
        <dbReference type="ARBA" id="ARBA00022801"/>
    </source>
</evidence>
<feature type="domain" description="Carbohydrate kinase PfkB" evidence="6">
    <location>
        <begin position="420"/>
        <end position="630"/>
    </location>
</feature>
<dbReference type="RefSeq" id="XP_042995369.1">
    <property type="nucleotide sequence ID" value="XM_043139435.1"/>
</dbReference>
<dbReference type="CDD" id="cd01941">
    <property type="entry name" value="YeiC_kinase_like"/>
    <property type="match status" value="1"/>
</dbReference>
<dbReference type="InterPro" id="IPR029056">
    <property type="entry name" value="Ribokinase-like"/>
</dbReference>
<organism evidence="7 10">
    <name type="scientific">Ustilaginoidea virens</name>
    <name type="common">Rice false smut fungus</name>
    <name type="synonym">Villosiclava virens</name>
    <dbReference type="NCBI Taxonomy" id="1159556"/>
    <lineage>
        <taxon>Eukaryota</taxon>
        <taxon>Fungi</taxon>
        <taxon>Dikarya</taxon>
        <taxon>Ascomycota</taxon>
        <taxon>Pezizomycotina</taxon>
        <taxon>Sordariomycetes</taxon>
        <taxon>Hypocreomycetidae</taxon>
        <taxon>Hypocreales</taxon>
        <taxon>Clavicipitaceae</taxon>
        <taxon>Ustilaginoidea</taxon>
    </lineage>
</organism>
<dbReference type="GO" id="GO:0004730">
    <property type="term" value="F:pseudouridylate synthase activity"/>
    <property type="evidence" value="ECO:0007669"/>
    <property type="project" value="InterPro"/>
</dbReference>
<dbReference type="SUPFAM" id="SSF53613">
    <property type="entry name" value="Ribokinase-like"/>
    <property type="match status" value="1"/>
</dbReference>
<dbReference type="Gene3D" id="3.40.1190.20">
    <property type="match status" value="1"/>
</dbReference>
<evidence type="ECO:0000313" key="8">
    <source>
        <dbReference type="EMBL" id="QUC17696.1"/>
    </source>
</evidence>
<reference evidence="7" key="1">
    <citation type="journal article" date="2016" name="Genome Announc.">
        <title>Genome Sequence of Ustilaginoidea virens IPU010, a Rice Pathogenic Fungus Causing False Smut.</title>
        <authorList>
            <person name="Kumagai T."/>
            <person name="Ishii T."/>
            <person name="Terai G."/>
            <person name="Umemura M."/>
            <person name="Machida M."/>
            <person name="Asai K."/>
        </authorList>
    </citation>
    <scope>NUCLEOTIDE SEQUENCE [LARGE SCALE GENOMIC DNA]</scope>
    <source>
        <strain evidence="7">IPU010</strain>
    </source>
</reference>
<accession>A0A063BXG5</accession>
<dbReference type="GeneID" id="66062715"/>
<evidence type="ECO:0000256" key="3">
    <source>
        <dbReference type="ARBA" id="ARBA00023211"/>
    </source>
</evidence>
<dbReference type="PANTHER" id="PTHR42909">
    <property type="entry name" value="ZGC:136858"/>
    <property type="match status" value="1"/>
</dbReference>
<evidence type="ECO:0000256" key="5">
    <source>
        <dbReference type="ARBA" id="ARBA00023295"/>
    </source>
</evidence>